<dbReference type="InterPro" id="IPR039448">
    <property type="entry name" value="Beta_helix"/>
</dbReference>
<dbReference type="Pfam" id="PF13229">
    <property type="entry name" value="Beta_helix"/>
    <property type="match status" value="1"/>
</dbReference>
<keyword evidence="4" id="KW-1185">Reference proteome</keyword>
<dbReference type="EMBL" id="CP059572">
    <property type="protein sequence ID" value="QXJ26378.1"/>
    <property type="molecule type" value="Genomic_DNA"/>
</dbReference>
<feature type="region of interest" description="Disordered" evidence="1">
    <location>
        <begin position="1"/>
        <end position="54"/>
    </location>
</feature>
<dbReference type="Proteomes" id="UP001049518">
    <property type="component" value="Chromosome"/>
</dbReference>
<feature type="compositionally biased region" description="Low complexity" evidence="1">
    <location>
        <begin position="1"/>
        <end position="12"/>
    </location>
</feature>
<gene>
    <name evidence="3" type="ORF">AGRA3207_001403</name>
</gene>
<proteinExistence type="predicted"/>
<accession>A0ABX8RBK4</accession>
<dbReference type="Gene3D" id="2.160.20.10">
    <property type="entry name" value="Single-stranded right-handed beta-helix, Pectin lyase-like"/>
    <property type="match status" value="2"/>
</dbReference>
<dbReference type="InterPro" id="IPR012334">
    <property type="entry name" value="Pectin_lyas_fold"/>
</dbReference>
<evidence type="ECO:0000256" key="1">
    <source>
        <dbReference type="SAM" id="MobiDB-lite"/>
    </source>
</evidence>
<organism evidence="3 4">
    <name type="scientific">Actinomadura graeca</name>
    <dbReference type="NCBI Taxonomy" id="2750812"/>
    <lineage>
        <taxon>Bacteria</taxon>
        <taxon>Bacillati</taxon>
        <taxon>Actinomycetota</taxon>
        <taxon>Actinomycetes</taxon>
        <taxon>Streptosporangiales</taxon>
        <taxon>Thermomonosporaceae</taxon>
        <taxon>Actinomadura</taxon>
    </lineage>
</organism>
<dbReference type="InterPro" id="IPR011050">
    <property type="entry name" value="Pectin_lyase_fold/virulence"/>
</dbReference>
<dbReference type="InterPro" id="IPR006626">
    <property type="entry name" value="PbH1"/>
</dbReference>
<protein>
    <submittedName>
        <fullName evidence="3">Right-handed parallel beta-helix repeat-containing protein</fullName>
    </submittedName>
</protein>
<evidence type="ECO:0000313" key="4">
    <source>
        <dbReference type="Proteomes" id="UP001049518"/>
    </source>
</evidence>
<dbReference type="SUPFAM" id="SSF51126">
    <property type="entry name" value="Pectin lyase-like"/>
    <property type="match status" value="1"/>
</dbReference>
<dbReference type="SMART" id="SM00710">
    <property type="entry name" value="PbH1"/>
    <property type="match status" value="6"/>
</dbReference>
<dbReference type="PANTHER" id="PTHR36453:SF1">
    <property type="entry name" value="RIGHT HANDED BETA HELIX DOMAIN-CONTAINING PROTEIN"/>
    <property type="match status" value="1"/>
</dbReference>
<feature type="compositionally biased region" description="Basic and acidic residues" evidence="1">
    <location>
        <begin position="18"/>
        <end position="35"/>
    </location>
</feature>
<evidence type="ECO:0000313" key="3">
    <source>
        <dbReference type="EMBL" id="QXJ26378.1"/>
    </source>
</evidence>
<reference evidence="3" key="1">
    <citation type="submission" date="2020-07" db="EMBL/GenBank/DDBJ databases">
        <authorList>
            <person name="Tarantini F.S."/>
            <person name="Hong K.W."/>
            <person name="Chan K.G."/>
        </authorList>
    </citation>
    <scope>NUCLEOTIDE SEQUENCE</scope>
    <source>
        <strain evidence="3">32-07</strain>
    </source>
</reference>
<dbReference type="PANTHER" id="PTHR36453">
    <property type="entry name" value="SECRETED PROTEIN-RELATED"/>
    <property type="match status" value="1"/>
</dbReference>
<evidence type="ECO:0000259" key="2">
    <source>
        <dbReference type="Pfam" id="PF13229"/>
    </source>
</evidence>
<name>A0ABX8RBK4_9ACTN</name>
<feature type="domain" description="Right handed beta helix" evidence="2">
    <location>
        <begin position="415"/>
        <end position="600"/>
    </location>
</feature>
<sequence length="703" mass="75526">MIVHRAGSSTAAPPGPADGRDPPPPKDRYPIDQRPTRVPPARPESGGRAIERGGSLAILRTPARKGTAAALAAGVLVTGLPAPPASADQPAAEQLYVAPWGKDTWPGTAERPFATPGRAQQAVRARTAGMKADLVVNLRAGTYTLDAPLRLSDETGDSGRNGHRVVYQAHGYGTARQEKVIISGGRRIPGWRPDDRLPGVWRADVGALDTRQLYVDGRRAARPALGKPFPGKVTATKTGYETDSAAPQSWWSPRDMEVLLGFGYAEGRCGVSGISGDARHSVITMDEPCWSLARELYGAEALTGVSDVENSPSFLREPGGWYLDRSRPGHHVLLYLPRPGQDMRRAQVVAPVLESLVTGAGREGRPLHDVGFKGLAFAYATWLAPSEPAGFASAWSMYMRPDGLRTVPGTVAFHRAERLTFEGNTFAHLGAQALEISGNSSHNVVDGNVITDVSDGGILMGVVPPSTKGVNRGNRITNNWINHVGQEYRASSGIWDTATSETTIAHNQVDHVPYSGILTGPSDDLRGIMRKNRVLNNRVFKTNLVLPDGGGIYLRGEQGTSYADGAVIRGNAVDDSKNPEWNVGIYTDDSTNWVTVDRNAVYDYAAAIGGCSEVWGDRPVQNVLYRGNFWDDAVPTWVARREYPGAWPTAEQECGDPAKLRFEHNTLLKPDAPGQACAANAACAAILANAGPLPPYRRTLGIR</sequence>